<keyword evidence="4" id="KW-0677">Repeat</keyword>
<name>A0A3B3CQ26_ORYME</name>
<evidence type="ECO:0000256" key="2">
    <source>
        <dbReference type="ARBA" id="ARBA00006991"/>
    </source>
</evidence>
<dbReference type="GO" id="GO:0008270">
    <property type="term" value="F:zinc ion binding"/>
    <property type="evidence" value="ECO:0007669"/>
    <property type="project" value="UniProtKB-KW"/>
</dbReference>
<keyword evidence="6" id="KW-0862">Zinc</keyword>
<dbReference type="GO" id="GO:0005634">
    <property type="term" value="C:nucleus"/>
    <property type="evidence" value="ECO:0007669"/>
    <property type="project" value="UniProtKB-SubCell"/>
</dbReference>
<evidence type="ECO:0000256" key="6">
    <source>
        <dbReference type="ARBA" id="ARBA00022833"/>
    </source>
</evidence>
<accession>A0A3B3CQ26</accession>
<evidence type="ECO:0000256" key="3">
    <source>
        <dbReference type="ARBA" id="ARBA00022723"/>
    </source>
</evidence>
<evidence type="ECO:0000259" key="12">
    <source>
        <dbReference type="PROSITE" id="PS50157"/>
    </source>
</evidence>
<keyword evidence="8" id="KW-0238">DNA-binding</keyword>
<dbReference type="Gene3D" id="3.30.160.60">
    <property type="entry name" value="Classic Zinc Finger"/>
    <property type="match status" value="6"/>
</dbReference>
<evidence type="ECO:0000313" key="13">
    <source>
        <dbReference type="Ensembl" id="ENSOMEP00000019686.1"/>
    </source>
</evidence>
<reference evidence="13" key="2">
    <citation type="submission" date="2025-09" db="UniProtKB">
        <authorList>
            <consortium name="Ensembl"/>
        </authorList>
    </citation>
    <scope>IDENTIFICATION</scope>
</reference>
<evidence type="ECO:0000256" key="1">
    <source>
        <dbReference type="ARBA" id="ARBA00004123"/>
    </source>
</evidence>
<feature type="domain" description="C2H2-type" evidence="12">
    <location>
        <begin position="119"/>
        <end position="146"/>
    </location>
</feature>
<dbReference type="PROSITE" id="PS00028">
    <property type="entry name" value="ZINC_FINGER_C2H2_1"/>
    <property type="match status" value="6"/>
</dbReference>
<feature type="domain" description="C2H2-type" evidence="12">
    <location>
        <begin position="175"/>
        <end position="202"/>
    </location>
</feature>
<dbReference type="OMA" id="TEYQEEP"/>
<dbReference type="STRING" id="30732.ENSOMEP00000019686"/>
<dbReference type="FunFam" id="3.30.160.60:FF:000213">
    <property type="entry name" value="Zinc finger protein 624"/>
    <property type="match status" value="1"/>
</dbReference>
<dbReference type="InterPro" id="IPR050331">
    <property type="entry name" value="Zinc_finger"/>
</dbReference>
<reference evidence="13" key="1">
    <citation type="submission" date="2025-08" db="UniProtKB">
        <authorList>
            <consortium name="Ensembl"/>
        </authorList>
    </citation>
    <scope>IDENTIFICATION</scope>
</reference>
<keyword evidence="5 11" id="KW-0863">Zinc-finger</keyword>
<keyword evidence="7" id="KW-0805">Transcription regulation</keyword>
<keyword evidence="14" id="KW-1185">Reference proteome</keyword>
<dbReference type="FunFam" id="3.30.160.60:FF:000446">
    <property type="entry name" value="Zinc finger protein"/>
    <property type="match status" value="1"/>
</dbReference>
<organism evidence="13 14">
    <name type="scientific">Oryzias melastigma</name>
    <name type="common">Marine medaka</name>
    <dbReference type="NCBI Taxonomy" id="30732"/>
    <lineage>
        <taxon>Eukaryota</taxon>
        <taxon>Metazoa</taxon>
        <taxon>Chordata</taxon>
        <taxon>Craniata</taxon>
        <taxon>Vertebrata</taxon>
        <taxon>Euteleostomi</taxon>
        <taxon>Actinopterygii</taxon>
        <taxon>Neopterygii</taxon>
        <taxon>Teleostei</taxon>
        <taxon>Neoteleostei</taxon>
        <taxon>Acanthomorphata</taxon>
        <taxon>Ovalentaria</taxon>
        <taxon>Atherinomorphae</taxon>
        <taxon>Beloniformes</taxon>
        <taxon>Adrianichthyidae</taxon>
        <taxon>Oryziinae</taxon>
        <taxon>Oryzias</taxon>
    </lineage>
</organism>
<dbReference type="FunFam" id="3.30.160.60:FF:003288">
    <property type="entry name" value="Uncharacterized protein"/>
    <property type="match status" value="1"/>
</dbReference>
<feature type="domain" description="C2H2-type" evidence="12">
    <location>
        <begin position="147"/>
        <end position="174"/>
    </location>
</feature>
<dbReference type="PROSITE" id="PS50157">
    <property type="entry name" value="ZINC_FINGER_C2H2_2"/>
    <property type="match status" value="6"/>
</dbReference>
<dbReference type="SUPFAM" id="SSF57667">
    <property type="entry name" value="beta-beta-alpha zinc fingers"/>
    <property type="match status" value="3"/>
</dbReference>
<dbReference type="PaxDb" id="30732-ENSOMEP00000019686"/>
<comment type="subcellular location">
    <subcellularLocation>
        <location evidence="1">Nucleus</location>
    </subcellularLocation>
</comment>
<dbReference type="Ensembl" id="ENSOMET00000028981.1">
    <property type="protein sequence ID" value="ENSOMEP00000019686.1"/>
    <property type="gene ID" value="ENSOMEG00000021492.1"/>
</dbReference>
<evidence type="ECO:0000256" key="10">
    <source>
        <dbReference type="ARBA" id="ARBA00023242"/>
    </source>
</evidence>
<dbReference type="PANTHER" id="PTHR16515:SF49">
    <property type="entry name" value="GASTRULA ZINC FINGER PROTEIN XLCGF49.1-LIKE-RELATED"/>
    <property type="match status" value="1"/>
</dbReference>
<dbReference type="AlphaFoldDB" id="A0A3B3CQ26"/>
<keyword evidence="10" id="KW-0539">Nucleus</keyword>
<dbReference type="FunFam" id="3.30.160.60:FF:000478">
    <property type="entry name" value="Zinc finger protein 133"/>
    <property type="match status" value="1"/>
</dbReference>
<evidence type="ECO:0000313" key="14">
    <source>
        <dbReference type="Proteomes" id="UP000261560"/>
    </source>
</evidence>
<dbReference type="PANTHER" id="PTHR16515">
    <property type="entry name" value="PR DOMAIN ZINC FINGER PROTEIN"/>
    <property type="match status" value="1"/>
</dbReference>
<protein>
    <recommendedName>
        <fullName evidence="12">C2H2-type domain-containing protein</fullName>
    </recommendedName>
</protein>
<feature type="domain" description="C2H2-type" evidence="12">
    <location>
        <begin position="203"/>
        <end position="230"/>
    </location>
</feature>
<evidence type="ECO:0000256" key="11">
    <source>
        <dbReference type="PROSITE-ProRule" id="PRU00042"/>
    </source>
</evidence>
<feature type="domain" description="C2H2-type" evidence="12">
    <location>
        <begin position="231"/>
        <end position="258"/>
    </location>
</feature>
<keyword evidence="3" id="KW-0479">Metal-binding</keyword>
<feature type="domain" description="C2H2-type" evidence="12">
    <location>
        <begin position="91"/>
        <end position="118"/>
    </location>
</feature>
<dbReference type="FunFam" id="3.30.160.60:FF:000624">
    <property type="entry name" value="zinc finger protein 697"/>
    <property type="match status" value="1"/>
</dbReference>
<dbReference type="SMART" id="SM00355">
    <property type="entry name" value="ZnF_C2H2"/>
    <property type="match status" value="6"/>
</dbReference>
<evidence type="ECO:0000256" key="5">
    <source>
        <dbReference type="ARBA" id="ARBA00022771"/>
    </source>
</evidence>
<dbReference type="FunFam" id="3.30.160.60:FF:002343">
    <property type="entry name" value="Zinc finger protein 33A"/>
    <property type="match status" value="1"/>
</dbReference>
<keyword evidence="9" id="KW-0804">Transcription</keyword>
<dbReference type="InterPro" id="IPR036236">
    <property type="entry name" value="Znf_C2H2_sf"/>
</dbReference>
<dbReference type="GO" id="GO:0003677">
    <property type="term" value="F:DNA binding"/>
    <property type="evidence" value="ECO:0007669"/>
    <property type="project" value="UniProtKB-KW"/>
</dbReference>
<dbReference type="Proteomes" id="UP000261560">
    <property type="component" value="Unplaced"/>
</dbReference>
<dbReference type="GO" id="GO:0010468">
    <property type="term" value="P:regulation of gene expression"/>
    <property type="evidence" value="ECO:0007669"/>
    <property type="project" value="TreeGrafter"/>
</dbReference>
<sequence>MFVVTNSGGEADSILLCLSLRDEEQRLTCQSQRFTEYQEEPEPLKVMEIKEEQVELGISQDEEQVDLKRESDTLTEKNVFVVGGPREEKSFFCPECKKSFRNGSNLRIHQRTHTGEKPFSCKECLKCFNDSSNLRSHMRTHTGEKPFSCKECHKCFKDRSNLRSHMTTHTGERPFSCEECCKRFSLRSTLRIHMRIHTGEKPFSCKVCNKSFNVKSYLISHMRTHTGEKPFSCQVCQRSFSQSSNLRIHMWTHRQSEILKLNIESVCKLAKSVSDTVVFYDHLKGSRRK</sequence>
<evidence type="ECO:0000256" key="4">
    <source>
        <dbReference type="ARBA" id="ARBA00022737"/>
    </source>
</evidence>
<comment type="similarity">
    <text evidence="2">Belongs to the krueppel C2H2-type zinc-finger protein family.</text>
</comment>
<dbReference type="GeneTree" id="ENSGT01150000286977"/>
<evidence type="ECO:0000256" key="8">
    <source>
        <dbReference type="ARBA" id="ARBA00023125"/>
    </source>
</evidence>
<dbReference type="InterPro" id="IPR013087">
    <property type="entry name" value="Znf_C2H2_type"/>
</dbReference>
<proteinExistence type="inferred from homology"/>
<dbReference type="Pfam" id="PF00096">
    <property type="entry name" value="zf-C2H2"/>
    <property type="match status" value="6"/>
</dbReference>
<evidence type="ECO:0000256" key="7">
    <source>
        <dbReference type="ARBA" id="ARBA00023015"/>
    </source>
</evidence>
<evidence type="ECO:0000256" key="9">
    <source>
        <dbReference type="ARBA" id="ARBA00023163"/>
    </source>
</evidence>